<name>A0A4S8LDM7_DENBC</name>
<dbReference type="Gene3D" id="3.40.970.10">
    <property type="entry name" value="Ribonuclease H1, N-terminal domain"/>
    <property type="match status" value="1"/>
</dbReference>
<gene>
    <name evidence="3" type="ORF">K435DRAFT_868237</name>
</gene>
<dbReference type="OrthoDB" id="2675575at2759"/>
<reference evidence="3 4" key="1">
    <citation type="journal article" date="2019" name="Nat. Ecol. Evol.">
        <title>Megaphylogeny resolves global patterns of mushroom evolution.</title>
        <authorList>
            <person name="Varga T."/>
            <person name="Krizsan K."/>
            <person name="Foldi C."/>
            <person name="Dima B."/>
            <person name="Sanchez-Garcia M."/>
            <person name="Sanchez-Ramirez S."/>
            <person name="Szollosi G.J."/>
            <person name="Szarkandi J.G."/>
            <person name="Papp V."/>
            <person name="Albert L."/>
            <person name="Andreopoulos W."/>
            <person name="Angelini C."/>
            <person name="Antonin V."/>
            <person name="Barry K.W."/>
            <person name="Bougher N.L."/>
            <person name="Buchanan P."/>
            <person name="Buyck B."/>
            <person name="Bense V."/>
            <person name="Catcheside P."/>
            <person name="Chovatia M."/>
            <person name="Cooper J."/>
            <person name="Damon W."/>
            <person name="Desjardin D."/>
            <person name="Finy P."/>
            <person name="Geml J."/>
            <person name="Haridas S."/>
            <person name="Hughes K."/>
            <person name="Justo A."/>
            <person name="Karasinski D."/>
            <person name="Kautmanova I."/>
            <person name="Kiss B."/>
            <person name="Kocsube S."/>
            <person name="Kotiranta H."/>
            <person name="LaButti K.M."/>
            <person name="Lechner B.E."/>
            <person name="Liimatainen K."/>
            <person name="Lipzen A."/>
            <person name="Lukacs Z."/>
            <person name="Mihaltcheva S."/>
            <person name="Morgado L.N."/>
            <person name="Niskanen T."/>
            <person name="Noordeloos M.E."/>
            <person name="Ohm R.A."/>
            <person name="Ortiz-Santana B."/>
            <person name="Ovrebo C."/>
            <person name="Racz N."/>
            <person name="Riley R."/>
            <person name="Savchenko A."/>
            <person name="Shiryaev A."/>
            <person name="Soop K."/>
            <person name="Spirin V."/>
            <person name="Szebenyi C."/>
            <person name="Tomsovsky M."/>
            <person name="Tulloss R.E."/>
            <person name="Uehling J."/>
            <person name="Grigoriev I.V."/>
            <person name="Vagvolgyi C."/>
            <person name="Papp T."/>
            <person name="Martin F.M."/>
            <person name="Miettinen O."/>
            <person name="Hibbett D.S."/>
            <person name="Nagy L.G."/>
        </authorList>
    </citation>
    <scope>NUCLEOTIDE SEQUENCE [LARGE SCALE GENOMIC DNA]</scope>
    <source>
        <strain evidence="3 4">CBS 962.96</strain>
    </source>
</reference>
<dbReference type="SUPFAM" id="SSF55658">
    <property type="entry name" value="L9 N-domain-like"/>
    <property type="match status" value="1"/>
</dbReference>
<dbReference type="AlphaFoldDB" id="A0A4S8LDM7"/>
<accession>A0A4S8LDM7</accession>
<dbReference type="InterPro" id="IPR009027">
    <property type="entry name" value="Ribosomal_bL9/RNase_H1_N"/>
</dbReference>
<proteinExistence type="predicted"/>
<evidence type="ECO:0000313" key="4">
    <source>
        <dbReference type="Proteomes" id="UP000297245"/>
    </source>
</evidence>
<feature type="region of interest" description="Disordered" evidence="1">
    <location>
        <begin position="219"/>
        <end position="267"/>
    </location>
</feature>
<evidence type="ECO:0000259" key="2">
    <source>
        <dbReference type="Pfam" id="PF01693"/>
    </source>
</evidence>
<organism evidence="3 4">
    <name type="scientific">Dendrothele bispora (strain CBS 962.96)</name>
    <dbReference type="NCBI Taxonomy" id="1314807"/>
    <lineage>
        <taxon>Eukaryota</taxon>
        <taxon>Fungi</taxon>
        <taxon>Dikarya</taxon>
        <taxon>Basidiomycota</taxon>
        <taxon>Agaricomycotina</taxon>
        <taxon>Agaricomycetes</taxon>
        <taxon>Agaricomycetidae</taxon>
        <taxon>Agaricales</taxon>
        <taxon>Agaricales incertae sedis</taxon>
        <taxon>Dendrothele</taxon>
    </lineage>
</organism>
<dbReference type="InterPro" id="IPR011320">
    <property type="entry name" value="RNase_H1_N"/>
</dbReference>
<evidence type="ECO:0000256" key="1">
    <source>
        <dbReference type="SAM" id="MobiDB-lite"/>
    </source>
</evidence>
<protein>
    <recommendedName>
        <fullName evidence="2">Ribonuclease H1 N-terminal domain-containing protein</fullName>
    </recommendedName>
</protein>
<dbReference type="EMBL" id="ML179495">
    <property type="protein sequence ID" value="THU86478.1"/>
    <property type="molecule type" value="Genomic_DNA"/>
</dbReference>
<dbReference type="Proteomes" id="UP000297245">
    <property type="component" value="Unassembled WGS sequence"/>
</dbReference>
<keyword evidence="4" id="KW-1185">Reference proteome</keyword>
<evidence type="ECO:0000313" key="3">
    <source>
        <dbReference type="EMBL" id="THU86478.1"/>
    </source>
</evidence>
<feature type="domain" description="Ribonuclease H1 N-terminal" evidence="2">
    <location>
        <begin position="117"/>
        <end position="158"/>
    </location>
</feature>
<sequence length="267" mass="29431">MNSDSPASFQLPPGSKVTIAYPDAEGNCGTQDFNFILSPGQQINVSAGNLTVEPPVDPFATPVGFNIDDFEYYGSDEEEGLLDDPKDLPVFKYLAFAHPAHPNELLWDHTRGTGCVYAITRGRRVGLFWDWEVVRDLTFSVPNASYQKFETLDDAMQWYTAGYDNELGHANLAVVAAHRLPREPLVDDNLMSVRGQDLVVQVTIDGPVKKYKIIPVRREPSRSLPATPSKTPATPKTPARKGLMASQVLSPARASASPGFRELSQRK</sequence>
<dbReference type="Pfam" id="PF01693">
    <property type="entry name" value="Cauli_VI"/>
    <property type="match status" value="1"/>
</dbReference>
<feature type="compositionally biased region" description="Low complexity" evidence="1">
    <location>
        <begin position="225"/>
        <end position="241"/>
    </location>
</feature>
<dbReference type="InterPro" id="IPR037056">
    <property type="entry name" value="RNase_H1_N_sf"/>
</dbReference>